<evidence type="ECO:0000313" key="4">
    <source>
        <dbReference type="EMBL" id="GAA0778975.1"/>
    </source>
</evidence>
<evidence type="ECO:0000259" key="3">
    <source>
        <dbReference type="PROSITE" id="PS51186"/>
    </source>
</evidence>
<organism evidence="4 5">
    <name type="scientific">Clostridium subterminale</name>
    <dbReference type="NCBI Taxonomy" id="1550"/>
    <lineage>
        <taxon>Bacteria</taxon>
        <taxon>Bacillati</taxon>
        <taxon>Bacillota</taxon>
        <taxon>Clostridia</taxon>
        <taxon>Eubacteriales</taxon>
        <taxon>Clostridiaceae</taxon>
        <taxon>Clostridium</taxon>
    </lineage>
</organism>
<comment type="caution">
    <text evidence="4">The sequence shown here is derived from an EMBL/GenBank/DDBJ whole genome shotgun (WGS) entry which is preliminary data.</text>
</comment>
<keyword evidence="5" id="KW-1185">Reference proteome</keyword>
<sequence length="1027" mass="118975">MEGLKIVEYTPAYAKAIAEMWQRSTEGWNGENGNETEETVLAAHENSTDINTYLAVLGNEVLGYCAFSRYVKDEGALHIRRLNARYDCHGKGIGKVLVKKAVERTIELKWPRLDIYTWAANTKAIPLYKKCGYFLENRQDTTHLMNFIPTVMHTEAVKDYFKDADWYDDMKRTINMEPDGRVENGFDFYEYHWDKNGKKLRMEFERRGRGLRLIETDEYMISLWAPSQNLIFGKSYKAAYEIINKTGKLLNVEIIGKDDKNIKFSLDKRIRVVKKEIVEGEFYLSEIEEEFGNFKTHPGVVADIVINGKKALFKLGIVPKFPAKISLECDDLERYSEEAFNMYIDMESYLNENGIFEFELPECSDIDFSERIFKIQMRKNQKVSIPVQCVLKNPSIYQVELHIKVTLESGENVQFKKSVALIFRGRNAAFGGEGDGKYVIVNGIYKLTLDRNYNQIEIFVGEKKKNTYMVYPKLGMPFSQEFSSLLVRNVQWYLENEKMVLSGEYVSSEFKNITVKTIFKISSNGIFEHSYEVINTSDKETLDDIYIDQSLHYRIEGASIPYGNKIIKATEPSVEYPGYYDSEKISENWIFSSIEESLIWPKNLKCEFDGWFIHVEHSIGKLKGGERRVTEPLYLAFSTFKNWREARRFALKSSYVNELFLAEDFEVVVNNKNPFVNENFDINIIENRDLLYNGEIIVKSQNNSFNEAHVKVQNEVNNINIPIHPEKGFENDLIYIQCNFSSISFERKIPVFYIKNMEFKSQLTEEKGLTVYSISNGVMNIKASPEFSTGIFSLEFMGSEWLDNSFPSVGPRSWYNPWFGGIQNVPADWVENGASLLKEHIEVEFIEKEDTLGNRWRGIKTSMCIAHNDDYKGLELNQYFLMLPGVPVILNLTELINSMDKYMNNNVIMNATFFKIGEEIRNSWVSVKNHQGDINKYRAGIRDYEIYPNSSPLYGSHDLEYKIQVDTDFNKCTPQAYLSTKDLVSLNANDIHLASGERTVLPNVFYIFTKEHISDNLLKNLQNVKFK</sequence>
<name>A0ABP3W8B3_CLOSU</name>
<dbReference type="InterPro" id="IPR016181">
    <property type="entry name" value="Acyl_CoA_acyltransferase"/>
</dbReference>
<dbReference type="Gene3D" id="3.40.630.30">
    <property type="match status" value="1"/>
</dbReference>
<dbReference type="Proteomes" id="UP001501047">
    <property type="component" value="Unassembled WGS sequence"/>
</dbReference>
<keyword evidence="2" id="KW-0012">Acyltransferase</keyword>
<evidence type="ECO:0000256" key="1">
    <source>
        <dbReference type="ARBA" id="ARBA00022679"/>
    </source>
</evidence>
<dbReference type="EMBL" id="BAAACI010000011">
    <property type="protein sequence ID" value="GAA0778975.1"/>
    <property type="molecule type" value="Genomic_DNA"/>
</dbReference>
<dbReference type="SUPFAM" id="SSF55729">
    <property type="entry name" value="Acyl-CoA N-acyltransferases (Nat)"/>
    <property type="match status" value="1"/>
</dbReference>
<evidence type="ECO:0000256" key="2">
    <source>
        <dbReference type="ARBA" id="ARBA00023315"/>
    </source>
</evidence>
<accession>A0ABP3W8B3</accession>
<dbReference type="PANTHER" id="PTHR43877">
    <property type="entry name" value="AMINOALKYLPHOSPHONATE N-ACETYLTRANSFERASE-RELATED-RELATED"/>
    <property type="match status" value="1"/>
</dbReference>
<dbReference type="Pfam" id="PF00583">
    <property type="entry name" value="Acetyltransf_1"/>
    <property type="match status" value="1"/>
</dbReference>
<proteinExistence type="predicted"/>
<gene>
    <name evidence="4" type="ORF">GCM10008908_36740</name>
</gene>
<keyword evidence="1" id="KW-0808">Transferase</keyword>
<evidence type="ECO:0000313" key="5">
    <source>
        <dbReference type="Proteomes" id="UP001501047"/>
    </source>
</evidence>
<dbReference type="InterPro" id="IPR050832">
    <property type="entry name" value="Bact_Acetyltransf"/>
</dbReference>
<dbReference type="CDD" id="cd04301">
    <property type="entry name" value="NAT_SF"/>
    <property type="match status" value="1"/>
</dbReference>
<protein>
    <recommendedName>
        <fullName evidence="3">N-acetyltransferase domain-containing protein</fullName>
    </recommendedName>
</protein>
<dbReference type="InterPro" id="IPR000182">
    <property type="entry name" value="GNAT_dom"/>
</dbReference>
<feature type="domain" description="N-acetyltransferase" evidence="3">
    <location>
        <begin position="4"/>
        <end position="157"/>
    </location>
</feature>
<dbReference type="PROSITE" id="PS51186">
    <property type="entry name" value="GNAT"/>
    <property type="match status" value="1"/>
</dbReference>
<dbReference type="RefSeq" id="WP_343828001.1">
    <property type="nucleotide sequence ID" value="NZ_BAAACI010000011.1"/>
</dbReference>
<reference evidence="5" key="1">
    <citation type="journal article" date="2019" name="Int. J. Syst. Evol. Microbiol.">
        <title>The Global Catalogue of Microorganisms (GCM) 10K type strain sequencing project: providing services to taxonomists for standard genome sequencing and annotation.</title>
        <authorList>
            <consortium name="The Broad Institute Genomics Platform"/>
            <consortium name="The Broad Institute Genome Sequencing Center for Infectious Disease"/>
            <person name="Wu L."/>
            <person name="Ma J."/>
        </authorList>
    </citation>
    <scope>NUCLEOTIDE SEQUENCE [LARGE SCALE GENOMIC DNA]</scope>
    <source>
        <strain evidence="5">JCM 1417</strain>
    </source>
</reference>